<protein>
    <submittedName>
        <fullName evidence="1">Uncharacterized protein</fullName>
    </submittedName>
</protein>
<proteinExistence type="predicted"/>
<gene>
    <name evidence="1" type="ORF">RHGRI_015447</name>
</gene>
<organism evidence="1 2">
    <name type="scientific">Rhododendron griersonianum</name>
    <dbReference type="NCBI Taxonomy" id="479676"/>
    <lineage>
        <taxon>Eukaryota</taxon>
        <taxon>Viridiplantae</taxon>
        <taxon>Streptophyta</taxon>
        <taxon>Embryophyta</taxon>
        <taxon>Tracheophyta</taxon>
        <taxon>Spermatophyta</taxon>
        <taxon>Magnoliopsida</taxon>
        <taxon>eudicotyledons</taxon>
        <taxon>Gunneridae</taxon>
        <taxon>Pentapetalae</taxon>
        <taxon>asterids</taxon>
        <taxon>Ericales</taxon>
        <taxon>Ericaceae</taxon>
        <taxon>Ericoideae</taxon>
        <taxon>Rhodoreae</taxon>
        <taxon>Rhododendron</taxon>
    </lineage>
</organism>
<name>A0AAV6KDS3_9ERIC</name>
<sequence>MEERITMSSDGDPQSSNARSGMVLDCMVSVLRIGLSCSDSLPSERIQMNIVAKKMHAIGDSFLRFRNRNMK</sequence>
<dbReference type="Proteomes" id="UP000823749">
    <property type="component" value="Chromosome 5"/>
</dbReference>
<evidence type="ECO:0000313" key="2">
    <source>
        <dbReference type="Proteomes" id="UP000823749"/>
    </source>
</evidence>
<dbReference type="AlphaFoldDB" id="A0AAV6KDS3"/>
<evidence type="ECO:0000313" key="1">
    <source>
        <dbReference type="EMBL" id="KAG5550479.1"/>
    </source>
</evidence>
<dbReference type="EMBL" id="JACTNZ010000005">
    <property type="protein sequence ID" value="KAG5550479.1"/>
    <property type="molecule type" value="Genomic_DNA"/>
</dbReference>
<comment type="caution">
    <text evidence="1">The sequence shown here is derived from an EMBL/GenBank/DDBJ whole genome shotgun (WGS) entry which is preliminary data.</text>
</comment>
<keyword evidence="2" id="KW-1185">Reference proteome</keyword>
<reference evidence="1" key="1">
    <citation type="submission" date="2020-08" db="EMBL/GenBank/DDBJ databases">
        <title>Plant Genome Project.</title>
        <authorList>
            <person name="Zhang R.-G."/>
        </authorList>
    </citation>
    <scope>NUCLEOTIDE SEQUENCE</scope>
    <source>
        <strain evidence="1">WSP0</strain>
        <tissue evidence="1">Leaf</tissue>
    </source>
</reference>
<accession>A0AAV6KDS3</accession>